<dbReference type="PROSITE" id="PS50883">
    <property type="entry name" value="EAL"/>
    <property type="match status" value="1"/>
</dbReference>
<dbReference type="SUPFAM" id="SSF141868">
    <property type="entry name" value="EAL domain-like"/>
    <property type="match status" value="1"/>
</dbReference>
<proteinExistence type="inferred from homology"/>
<protein>
    <submittedName>
        <fullName evidence="11">Ammonia permease</fullName>
    </submittedName>
</protein>
<name>A0ABT6I3K9_9GAMM</name>
<feature type="transmembrane region" description="Helical" evidence="6">
    <location>
        <begin position="349"/>
        <end position="375"/>
    </location>
</feature>
<dbReference type="SMART" id="SM00052">
    <property type="entry name" value="EAL"/>
    <property type="match status" value="1"/>
</dbReference>
<dbReference type="RefSeq" id="WP_110715897.1">
    <property type="nucleotide sequence ID" value="NZ_PGFS01000001.1"/>
</dbReference>
<evidence type="ECO:0000259" key="10">
    <source>
        <dbReference type="PROSITE" id="PS50887"/>
    </source>
</evidence>
<dbReference type="Gene3D" id="3.30.70.270">
    <property type="match status" value="1"/>
</dbReference>
<feature type="transmembrane region" description="Helical" evidence="6">
    <location>
        <begin position="12"/>
        <end position="30"/>
    </location>
</feature>
<comment type="similarity">
    <text evidence="2">Belongs to the ammonia transporter channel (TC 1.A.11.2) family.</text>
</comment>
<dbReference type="InterPro" id="IPR035919">
    <property type="entry name" value="EAL_sf"/>
</dbReference>
<organism evidence="11 12">
    <name type="scientific">Salinicola acroporae</name>
    <dbReference type="NCBI Taxonomy" id="1541440"/>
    <lineage>
        <taxon>Bacteria</taxon>
        <taxon>Pseudomonadati</taxon>
        <taxon>Pseudomonadota</taxon>
        <taxon>Gammaproteobacteria</taxon>
        <taxon>Oceanospirillales</taxon>
        <taxon>Halomonadaceae</taxon>
        <taxon>Salinicola</taxon>
    </lineage>
</organism>
<dbReference type="SMART" id="SM00267">
    <property type="entry name" value="GGDEF"/>
    <property type="match status" value="1"/>
</dbReference>
<dbReference type="InterPro" id="IPR001633">
    <property type="entry name" value="EAL_dom"/>
</dbReference>
<dbReference type="CDD" id="cd00130">
    <property type="entry name" value="PAS"/>
    <property type="match status" value="2"/>
</dbReference>
<evidence type="ECO:0000256" key="3">
    <source>
        <dbReference type="ARBA" id="ARBA00022692"/>
    </source>
</evidence>
<dbReference type="SUPFAM" id="SSF55073">
    <property type="entry name" value="Nucleotide cyclase"/>
    <property type="match status" value="1"/>
</dbReference>
<dbReference type="InterPro" id="IPR029020">
    <property type="entry name" value="Ammonium/urea_transptr"/>
</dbReference>
<dbReference type="PROSITE" id="PS50113">
    <property type="entry name" value="PAC"/>
    <property type="match status" value="1"/>
</dbReference>
<evidence type="ECO:0000256" key="4">
    <source>
        <dbReference type="ARBA" id="ARBA00022989"/>
    </source>
</evidence>
<dbReference type="NCBIfam" id="TIGR00254">
    <property type="entry name" value="GGDEF"/>
    <property type="match status" value="1"/>
</dbReference>
<feature type="transmembrane region" description="Helical" evidence="6">
    <location>
        <begin position="122"/>
        <end position="142"/>
    </location>
</feature>
<feature type="transmembrane region" description="Helical" evidence="6">
    <location>
        <begin position="51"/>
        <end position="70"/>
    </location>
</feature>
<evidence type="ECO:0000256" key="1">
    <source>
        <dbReference type="ARBA" id="ARBA00004141"/>
    </source>
</evidence>
<dbReference type="CDD" id="cd01948">
    <property type="entry name" value="EAL"/>
    <property type="match status" value="1"/>
</dbReference>
<dbReference type="Pfam" id="PF00909">
    <property type="entry name" value="Ammonium_transp"/>
    <property type="match status" value="1"/>
</dbReference>
<dbReference type="EMBL" id="PGFS01000001">
    <property type="protein sequence ID" value="MDH4572231.1"/>
    <property type="molecule type" value="Genomic_DNA"/>
</dbReference>
<dbReference type="Pfam" id="PF00989">
    <property type="entry name" value="PAS"/>
    <property type="match status" value="2"/>
</dbReference>
<feature type="domain" description="EAL" evidence="9">
    <location>
        <begin position="865"/>
        <end position="1121"/>
    </location>
</feature>
<dbReference type="PANTHER" id="PTHR44757:SF4">
    <property type="entry name" value="DIGUANYLATE CYCLASE DGCE-RELATED"/>
    <property type="match status" value="1"/>
</dbReference>
<feature type="domain" description="PAC" evidence="8">
    <location>
        <begin position="638"/>
        <end position="691"/>
    </location>
</feature>
<evidence type="ECO:0000256" key="2">
    <source>
        <dbReference type="ARBA" id="ARBA00005887"/>
    </source>
</evidence>
<evidence type="ECO:0000259" key="7">
    <source>
        <dbReference type="PROSITE" id="PS50112"/>
    </source>
</evidence>
<dbReference type="InterPro" id="IPR013767">
    <property type="entry name" value="PAS_fold"/>
</dbReference>
<dbReference type="NCBIfam" id="TIGR00836">
    <property type="entry name" value="amt"/>
    <property type="match status" value="1"/>
</dbReference>
<dbReference type="InterPro" id="IPR024041">
    <property type="entry name" value="NH4_transpt_AmtB-like_dom"/>
</dbReference>
<dbReference type="InterPro" id="IPR001905">
    <property type="entry name" value="Ammonium_transpt"/>
</dbReference>
<evidence type="ECO:0000256" key="5">
    <source>
        <dbReference type="ARBA" id="ARBA00023136"/>
    </source>
</evidence>
<evidence type="ECO:0000259" key="9">
    <source>
        <dbReference type="PROSITE" id="PS50883"/>
    </source>
</evidence>
<dbReference type="InterPro" id="IPR000160">
    <property type="entry name" value="GGDEF_dom"/>
</dbReference>
<evidence type="ECO:0000256" key="6">
    <source>
        <dbReference type="SAM" id="Phobius"/>
    </source>
</evidence>
<dbReference type="InterPro" id="IPR029787">
    <property type="entry name" value="Nucleotide_cyclase"/>
</dbReference>
<dbReference type="Gene3D" id="3.30.450.20">
    <property type="entry name" value="PAS domain"/>
    <property type="match status" value="2"/>
</dbReference>
<dbReference type="Gene3D" id="1.10.3430.10">
    <property type="entry name" value="Ammonium transporter AmtB like domains"/>
    <property type="match status" value="1"/>
</dbReference>
<comment type="subcellular location">
    <subcellularLocation>
        <location evidence="1">Membrane</location>
        <topology evidence="1">Multi-pass membrane protein</topology>
    </subcellularLocation>
</comment>
<feature type="transmembrane region" description="Helical" evidence="6">
    <location>
        <begin position="204"/>
        <end position="221"/>
    </location>
</feature>
<dbReference type="CDD" id="cd01949">
    <property type="entry name" value="GGDEF"/>
    <property type="match status" value="1"/>
</dbReference>
<accession>A0ABT6I3K9</accession>
<dbReference type="PROSITE" id="PS50887">
    <property type="entry name" value="GGDEF"/>
    <property type="match status" value="1"/>
</dbReference>
<dbReference type="Pfam" id="PF00563">
    <property type="entry name" value="EAL"/>
    <property type="match status" value="1"/>
</dbReference>
<feature type="domain" description="PAS" evidence="7">
    <location>
        <begin position="451"/>
        <end position="495"/>
    </location>
</feature>
<feature type="transmembrane region" description="Helical" evidence="6">
    <location>
        <begin position="90"/>
        <end position="115"/>
    </location>
</feature>
<feature type="transmembrane region" description="Helical" evidence="6">
    <location>
        <begin position="162"/>
        <end position="183"/>
    </location>
</feature>
<dbReference type="InterPro" id="IPR052155">
    <property type="entry name" value="Biofilm_reg_signaling"/>
</dbReference>
<keyword evidence="12" id="KW-1185">Reference proteome</keyword>
<dbReference type="SUPFAM" id="SSF111352">
    <property type="entry name" value="Ammonium transporter"/>
    <property type="match status" value="1"/>
</dbReference>
<evidence type="ECO:0000313" key="12">
    <source>
        <dbReference type="Proteomes" id="UP001162135"/>
    </source>
</evidence>
<keyword evidence="3 6" id="KW-0812">Transmembrane</keyword>
<evidence type="ECO:0000259" key="8">
    <source>
        <dbReference type="PROSITE" id="PS50113"/>
    </source>
</evidence>
<keyword evidence="5 6" id="KW-0472">Membrane</keyword>
<dbReference type="InterPro" id="IPR000014">
    <property type="entry name" value="PAS"/>
</dbReference>
<feature type="transmembrane region" description="Helical" evidence="6">
    <location>
        <begin position="289"/>
        <end position="309"/>
    </location>
</feature>
<sequence length="1121" mass="122017">MSESVAAVDALWVTLGAILVFMMQAGFLCLEAGVTRSKNAINVAMKNVCDFAVAMLVFWCVGFGIMFGSSQGGWFGTTFFFPEFEGEGTYWLAVYFLFQVMFCATAATIVSGAVAERMPFQSYLLITLIVSGLIYPVFGHWAWGGGYTGEPGWLAALGFVDFAGSTVVHSVGGWVALAAVLRIGPRRGRFVSGQATKLMPAGDLPLAMLGVLVLFIGWFGFNGGSTLAFDASVPGVLINTVIAAVSGVMSALLLGWKLRGFAEVLYALNGAIAGLVAITAGAHDLSVDAAVMTGAVGGVLMVLMSEWLLRWRIDDAVGAIPAHLAPGIWGTLAVGLFGDADRLGTGLGWAAQCGVQLLGVVVCGLWAFLVSWLLFGILGRWLPLRVSAEAEEMGLNMAEHGARTELFEFLDAMRQHEEHGEIGARVAADPFTEVGQIAASYNRVSAALERAMTRTQVIMRNLRDGMLTWRSDGVLTAINPGAEALFGVSAETVMGTPVEALIRCRIPAPGQRRELRVLTAAGPRSLEIQVSEGASGSEAEFAGMVRDITERKRIEEQLSRERELALVTLASIGDGVITTDHSGLVTFLNAEAERLTGWTLEAARQLPVGQIYSLIDEASNNPIDNTARQVLASGKAIASLETRLLVARDGSRWPVQDSAAPIRSRGGYTVGAVVVFQDKTLTRELTRKLNHQASHDALTGLVNRREFERRLQAALLDARGFHVLCYLDLDQFKIVNDTCGHRAGDELLRQLSMLLRAQIRDMDLLARLGGDEFGIVFFECDLDDALRVAEGIREAIDDFRFSWEGRTFALGASIGLVALDVGRSVVLSEALSTADAACYAAKEAGRNRVHVYQPDDRQLLDRHGELQWVPRLQAALDQDRLRLYAQSIASVANPGDIHHHEILVRLEENGRLYAPGSFMPSAERYNLIVRIDRWVVRNTLAWLSDRYRHKASAGIDTWSMNLSGASLSDERFCKELALWVKQAALPAGTLCFEITESAAISQLSTVTRLIHRLKRWGCRFALDDFGAGLSSFAYLKQLPVDYLKIDGAFIKDIDTDPINRAMVEAINTVGHTVGLKTIAEFVETPEVMAQLSRLGIDFAQGYLIDRPQPLENLSDVRVMPR</sequence>
<dbReference type="SMART" id="SM00091">
    <property type="entry name" value="PAS"/>
    <property type="match status" value="2"/>
</dbReference>
<dbReference type="InterPro" id="IPR000700">
    <property type="entry name" value="PAS-assoc_C"/>
</dbReference>
<dbReference type="Pfam" id="PF00990">
    <property type="entry name" value="GGDEF"/>
    <property type="match status" value="1"/>
</dbReference>
<dbReference type="SUPFAM" id="SSF55785">
    <property type="entry name" value="PYP-like sensor domain (PAS domain)"/>
    <property type="match status" value="2"/>
</dbReference>
<keyword evidence="4 6" id="KW-1133">Transmembrane helix</keyword>
<feature type="domain" description="GGDEF" evidence="10">
    <location>
        <begin position="720"/>
        <end position="854"/>
    </location>
</feature>
<dbReference type="InterPro" id="IPR043128">
    <property type="entry name" value="Rev_trsase/Diguanyl_cyclase"/>
</dbReference>
<evidence type="ECO:0000313" key="11">
    <source>
        <dbReference type="EMBL" id="MDH4572231.1"/>
    </source>
</evidence>
<dbReference type="InterPro" id="IPR035965">
    <property type="entry name" value="PAS-like_dom_sf"/>
</dbReference>
<dbReference type="PROSITE" id="PS50112">
    <property type="entry name" value="PAS"/>
    <property type="match status" value="2"/>
</dbReference>
<comment type="caution">
    <text evidence="11">The sequence shown here is derived from an EMBL/GenBank/DDBJ whole genome shotgun (WGS) entry which is preliminary data.</text>
</comment>
<feature type="domain" description="PAS" evidence="7">
    <location>
        <begin position="560"/>
        <end position="634"/>
    </location>
</feature>
<dbReference type="NCBIfam" id="TIGR00229">
    <property type="entry name" value="sensory_box"/>
    <property type="match status" value="2"/>
</dbReference>
<dbReference type="Gene3D" id="3.20.20.450">
    <property type="entry name" value="EAL domain"/>
    <property type="match status" value="1"/>
</dbReference>
<gene>
    <name evidence="11" type="ORF">CUR86_06990</name>
</gene>
<feature type="transmembrane region" description="Helical" evidence="6">
    <location>
        <begin position="266"/>
        <end position="283"/>
    </location>
</feature>
<reference evidence="11" key="2">
    <citation type="submission" date="2017-11" db="EMBL/GenBank/DDBJ databases">
        <authorList>
            <person name="Das S.K."/>
        </authorList>
    </citation>
    <scope>NUCLEOTIDE SEQUENCE</scope>
    <source>
        <strain evidence="11">S4-41</strain>
    </source>
</reference>
<feature type="transmembrane region" description="Helical" evidence="6">
    <location>
        <begin position="233"/>
        <end position="254"/>
    </location>
</feature>
<dbReference type="PANTHER" id="PTHR44757">
    <property type="entry name" value="DIGUANYLATE CYCLASE DGCP"/>
    <property type="match status" value="1"/>
</dbReference>
<dbReference type="Proteomes" id="UP001162135">
    <property type="component" value="Unassembled WGS sequence"/>
</dbReference>
<reference evidence="11" key="1">
    <citation type="journal article" date="2015" name="Antonie Van Leeuwenhoek">
        <title>Comparative 16S rRNA signatures and multilocus sequence analysis for the genus Salinicola and description of Salinicola acroporae sp. nov., isolated from coral Acropora digitifera.</title>
        <authorList>
            <person name="Lepcha R.T."/>
            <person name="Poddar A."/>
            <person name="Schumann P."/>
            <person name="Das S.K."/>
        </authorList>
    </citation>
    <scope>NUCLEOTIDE SEQUENCE</scope>
    <source>
        <strain evidence="11">S4-41</strain>
    </source>
</reference>